<gene>
    <name evidence="1" type="ORF">BHF68_01495</name>
</gene>
<evidence type="ECO:0000313" key="2">
    <source>
        <dbReference type="Proteomes" id="UP000094296"/>
    </source>
</evidence>
<dbReference type="AlphaFoldDB" id="A0A1E5G5J4"/>
<dbReference type="STRING" id="766136.BHF68_01495"/>
<dbReference type="Pfam" id="PF13031">
    <property type="entry name" value="DUF3892"/>
    <property type="match status" value="1"/>
</dbReference>
<accession>A0A1E5G5J4</accession>
<dbReference type="EMBL" id="MIJE01000001">
    <property type="protein sequence ID" value="OEF98379.1"/>
    <property type="molecule type" value="Genomic_DNA"/>
</dbReference>
<sequence>MPEEPRLKVVEESETGMNEKFLDTVTGEVLTRDQVAENIDKYQDYQVVTRNGKKVIRSQPDFNPDNNLG</sequence>
<organism evidence="1 2">
    <name type="scientific">Desulfuribacillus alkaliarsenatis</name>
    <dbReference type="NCBI Taxonomy" id="766136"/>
    <lineage>
        <taxon>Bacteria</taxon>
        <taxon>Bacillati</taxon>
        <taxon>Bacillota</taxon>
        <taxon>Desulfuribacillia</taxon>
        <taxon>Desulfuribacillales</taxon>
        <taxon>Desulfuribacillaceae</taxon>
        <taxon>Desulfuribacillus</taxon>
    </lineage>
</organism>
<proteinExistence type="predicted"/>
<protein>
    <recommendedName>
        <fullName evidence="3">DUF3892 domain-containing protein</fullName>
    </recommendedName>
</protein>
<evidence type="ECO:0008006" key="3">
    <source>
        <dbReference type="Google" id="ProtNLM"/>
    </source>
</evidence>
<dbReference type="Proteomes" id="UP000094296">
    <property type="component" value="Unassembled WGS sequence"/>
</dbReference>
<keyword evidence="2" id="KW-1185">Reference proteome</keyword>
<evidence type="ECO:0000313" key="1">
    <source>
        <dbReference type="EMBL" id="OEF98379.1"/>
    </source>
</evidence>
<dbReference type="OrthoDB" id="9811333at2"/>
<dbReference type="RefSeq" id="WP_069641871.1">
    <property type="nucleotide sequence ID" value="NZ_MIJE01000001.1"/>
</dbReference>
<dbReference type="InterPro" id="IPR024997">
    <property type="entry name" value="DUF3892"/>
</dbReference>
<reference evidence="1 2" key="1">
    <citation type="submission" date="2016-09" db="EMBL/GenBank/DDBJ databases">
        <title>Draft genome sequence for the type strain of Desulfuribacillus alkaliarsenatis AHT28, an obligately anaerobic, sulfidogenic bacterium isolated from Russian soda lake sediments.</title>
        <authorList>
            <person name="Abin C.A."/>
            <person name="Hollibaugh J.T."/>
        </authorList>
    </citation>
    <scope>NUCLEOTIDE SEQUENCE [LARGE SCALE GENOMIC DNA]</scope>
    <source>
        <strain evidence="1 2">AHT28</strain>
    </source>
</reference>
<comment type="caution">
    <text evidence="1">The sequence shown here is derived from an EMBL/GenBank/DDBJ whole genome shotgun (WGS) entry which is preliminary data.</text>
</comment>
<name>A0A1E5G5J4_9FIRM</name>